<dbReference type="GO" id="GO:0000981">
    <property type="term" value="F:DNA-binding transcription factor activity, RNA polymerase II-specific"/>
    <property type="evidence" value="ECO:0007669"/>
    <property type="project" value="InterPro"/>
</dbReference>
<dbReference type="InterPro" id="IPR001138">
    <property type="entry name" value="Zn2Cys6_DnaBD"/>
</dbReference>
<dbReference type="CDD" id="cd00067">
    <property type="entry name" value="GAL4"/>
    <property type="match status" value="1"/>
</dbReference>
<feature type="region of interest" description="Disordered" evidence="3">
    <location>
        <begin position="95"/>
        <end position="158"/>
    </location>
</feature>
<dbReference type="InterPro" id="IPR007219">
    <property type="entry name" value="XnlR_reg_dom"/>
</dbReference>
<dbReference type="CDD" id="cd12148">
    <property type="entry name" value="fungal_TF_MHR"/>
    <property type="match status" value="1"/>
</dbReference>
<dbReference type="EMBL" id="FJVC01000584">
    <property type="protein sequence ID" value="CZT52357.1"/>
    <property type="molecule type" value="Genomic_DNA"/>
</dbReference>
<dbReference type="PANTHER" id="PTHR47431:SF4">
    <property type="entry name" value="ZN(II)2CYS6 TRANSCRIPTION FACTOR (EUROFUNG)"/>
    <property type="match status" value="1"/>
</dbReference>
<proteinExistence type="predicted"/>
<reference evidence="6" key="1">
    <citation type="submission" date="2016-03" db="EMBL/GenBank/DDBJ databases">
        <authorList>
            <person name="Guldener U."/>
        </authorList>
    </citation>
    <scope>NUCLEOTIDE SEQUENCE [LARGE SCALE GENOMIC DNA]</scope>
</reference>
<accession>A0A1E1MTD8</accession>
<feature type="domain" description="Zn(2)-C6 fungal-type" evidence="4">
    <location>
        <begin position="60"/>
        <end position="90"/>
    </location>
</feature>
<keyword evidence="2" id="KW-0539">Nucleus</keyword>
<dbReference type="PANTHER" id="PTHR47431">
    <property type="entry name" value="ZN(II)2CYS6 TRANSCRIPTION FACTOR (EUROFUNG)-RELATED"/>
    <property type="match status" value="1"/>
</dbReference>
<name>A0A1E1MTD8_RHYSE</name>
<dbReference type="PROSITE" id="PS00463">
    <property type="entry name" value="ZN2_CY6_FUNGAL_1"/>
    <property type="match status" value="1"/>
</dbReference>
<feature type="compositionally biased region" description="Basic and acidic residues" evidence="3">
    <location>
        <begin position="96"/>
        <end position="113"/>
    </location>
</feature>
<dbReference type="SUPFAM" id="SSF57701">
    <property type="entry name" value="Zn2/Cys6 DNA-binding domain"/>
    <property type="match status" value="1"/>
</dbReference>
<sequence length="657" mass="73660">MNTSSGTKGAVIPPNGTEDALSMFLDFGEPTQDTLEVLHRDLARQSQEPHQRGGIRVSLACVPCRSRHVKCGAEMPNCSRCLQDDKPCFYAKSRRGMRDRNAPKKRASLREAGKTSPGPASSHGNINSLSSLQANSTSEPYSGPSSDGSGSPENWASRMSTKSANPIRLIDLYYSSFHNAHPFLLPRSYFQSRLQSDPESLRFLYSVIQWIASVYSPDVSSAELRDNAMTQIELANLPPNGFTVQALLLAAIATHSQNDMAKSRAILDRAIYLALEIRMNSRTFANMERDPVMAESWRRTYWFLYITDAKFAAFRNATHFMLYSIEANVELPCEECDYDGIIPRSRTLKEYESRDFEDEEPVFSSFTYLIDLTRITGSLLGFDRLPPSEIENAVNNADARLMNWRLHLPREKQGIVDKNEEIDEILFFAHHHLQVILVYIHRPLSRLVQSPLEDLFTCSFPAAPFQQPTGDEDRTYWLHTKKTIEAAEAATNLYALPCPILSHSPLGTCGLTLSTLAQLSACAYILTGPEWYRTRDRIRLGLGGLKAFAEVWPTARTNEKETKMVARSVFAMPRPGTGTTTVTVPIEQARSVTSNFTYTSAVPVGTPIPVLSMTTQNQNQNQNQTSRDGWQELSEIDYFATWNAFSGRQQDFSGILT</sequence>
<dbReference type="Pfam" id="PF00172">
    <property type="entry name" value="Zn_clus"/>
    <property type="match status" value="1"/>
</dbReference>
<evidence type="ECO:0000256" key="3">
    <source>
        <dbReference type="SAM" id="MobiDB-lite"/>
    </source>
</evidence>
<dbReference type="Gene3D" id="4.10.240.10">
    <property type="entry name" value="Zn(2)-C6 fungal-type DNA-binding domain"/>
    <property type="match status" value="1"/>
</dbReference>
<protein>
    <recommendedName>
        <fullName evidence="4">Zn(2)-C6 fungal-type domain-containing protein</fullName>
    </recommendedName>
</protein>
<dbReference type="Proteomes" id="UP000177625">
    <property type="component" value="Unassembled WGS sequence"/>
</dbReference>
<dbReference type="GO" id="GO:0008270">
    <property type="term" value="F:zinc ion binding"/>
    <property type="evidence" value="ECO:0007669"/>
    <property type="project" value="InterPro"/>
</dbReference>
<dbReference type="SMART" id="SM00066">
    <property type="entry name" value="GAL4"/>
    <property type="match status" value="1"/>
</dbReference>
<keyword evidence="6" id="KW-1185">Reference proteome</keyword>
<organism evidence="5 6">
    <name type="scientific">Rhynchosporium secalis</name>
    <name type="common">Barley scald fungus</name>
    <dbReference type="NCBI Taxonomy" id="38038"/>
    <lineage>
        <taxon>Eukaryota</taxon>
        <taxon>Fungi</taxon>
        <taxon>Dikarya</taxon>
        <taxon>Ascomycota</taxon>
        <taxon>Pezizomycotina</taxon>
        <taxon>Leotiomycetes</taxon>
        <taxon>Helotiales</taxon>
        <taxon>Ploettnerulaceae</taxon>
        <taxon>Rhynchosporium</taxon>
    </lineage>
</organism>
<dbReference type="InterPro" id="IPR036864">
    <property type="entry name" value="Zn2-C6_fun-type_DNA-bd_sf"/>
</dbReference>
<evidence type="ECO:0000313" key="6">
    <source>
        <dbReference type="Proteomes" id="UP000177625"/>
    </source>
</evidence>
<keyword evidence="1" id="KW-0479">Metal-binding</keyword>
<evidence type="ECO:0000313" key="5">
    <source>
        <dbReference type="EMBL" id="CZT52357.1"/>
    </source>
</evidence>
<gene>
    <name evidence="5" type="ORF">RSE6_13679</name>
</gene>
<feature type="compositionally biased region" description="Low complexity" evidence="3">
    <location>
        <begin position="138"/>
        <end position="152"/>
    </location>
</feature>
<dbReference type="GO" id="GO:0003677">
    <property type="term" value="F:DNA binding"/>
    <property type="evidence" value="ECO:0007669"/>
    <property type="project" value="InterPro"/>
</dbReference>
<dbReference type="Pfam" id="PF04082">
    <property type="entry name" value="Fungal_trans"/>
    <property type="match status" value="1"/>
</dbReference>
<dbReference type="PROSITE" id="PS50048">
    <property type="entry name" value="ZN2_CY6_FUNGAL_2"/>
    <property type="match status" value="1"/>
</dbReference>
<evidence type="ECO:0000256" key="1">
    <source>
        <dbReference type="ARBA" id="ARBA00022723"/>
    </source>
</evidence>
<dbReference type="GO" id="GO:0006351">
    <property type="term" value="P:DNA-templated transcription"/>
    <property type="evidence" value="ECO:0007669"/>
    <property type="project" value="InterPro"/>
</dbReference>
<evidence type="ECO:0000256" key="2">
    <source>
        <dbReference type="ARBA" id="ARBA00023242"/>
    </source>
</evidence>
<feature type="compositionally biased region" description="Polar residues" evidence="3">
    <location>
        <begin position="118"/>
        <end position="137"/>
    </location>
</feature>
<dbReference type="AlphaFoldDB" id="A0A1E1MTD8"/>
<evidence type="ECO:0000259" key="4">
    <source>
        <dbReference type="PROSITE" id="PS50048"/>
    </source>
</evidence>